<organism evidence="1 2">
    <name type="scientific">Galbibacter orientalis DSM 19592</name>
    <dbReference type="NCBI Taxonomy" id="926559"/>
    <lineage>
        <taxon>Bacteria</taxon>
        <taxon>Pseudomonadati</taxon>
        <taxon>Bacteroidota</taxon>
        <taxon>Flavobacteriia</taxon>
        <taxon>Flavobacteriales</taxon>
        <taxon>Flavobacteriaceae</taxon>
        <taxon>Galbibacter</taxon>
    </lineage>
</organism>
<dbReference type="STRING" id="926559.JoomaDRAFT_3680"/>
<gene>
    <name evidence="1" type="ORF">JoomaDRAFT_3680</name>
</gene>
<evidence type="ECO:0000313" key="1">
    <source>
        <dbReference type="EMBL" id="EIJ40616.1"/>
    </source>
</evidence>
<keyword evidence="2" id="KW-1185">Reference proteome</keyword>
<sequence length="158" mass="18685">MKNKIVLIYLLSFVVIVTTITLVLSKSTPPNMEIVGVWEETSWKYEKLPLKNNKYIDETIKNDITEGLIIHEAETWEFLPNGEVLLSSEDRKKKLEWTLKGRGHILKLKYPDFKNEHYNLYKINDKEMELHFQSDIQARGIVKLTFKKKEEINYAEKI</sequence>
<dbReference type="eggNOG" id="ENOG50333WX">
    <property type="taxonomic scope" value="Bacteria"/>
</dbReference>
<accession>I3CAH3</accession>
<name>I3CAH3_9FLAO</name>
<proteinExistence type="predicted"/>
<dbReference type="Proteomes" id="UP000004690">
    <property type="component" value="Unassembled WGS sequence"/>
</dbReference>
<evidence type="ECO:0000313" key="2">
    <source>
        <dbReference type="Proteomes" id="UP000004690"/>
    </source>
</evidence>
<protein>
    <recommendedName>
        <fullName evidence="3">Lipocalin-like domain-containing protein</fullName>
    </recommendedName>
</protein>
<evidence type="ECO:0008006" key="3">
    <source>
        <dbReference type="Google" id="ProtNLM"/>
    </source>
</evidence>
<dbReference type="AlphaFoldDB" id="I3CAH3"/>
<dbReference type="RefSeq" id="WP_008615060.1">
    <property type="nucleotide sequence ID" value="NZ_JH651379.1"/>
</dbReference>
<dbReference type="EMBL" id="JH651379">
    <property type="protein sequence ID" value="EIJ40616.1"/>
    <property type="molecule type" value="Genomic_DNA"/>
</dbReference>
<reference evidence="1 2" key="1">
    <citation type="submission" date="2012-02" db="EMBL/GenBank/DDBJ databases">
        <title>Improved High-Quality Draft genome of Joostella marina DSM 19592.</title>
        <authorList>
            <consortium name="US DOE Joint Genome Institute (JGI-PGF)"/>
            <person name="Lucas S."/>
            <person name="Copeland A."/>
            <person name="Lapidus A."/>
            <person name="Bruce D."/>
            <person name="Goodwin L."/>
            <person name="Pitluck S."/>
            <person name="Peters L."/>
            <person name="Chertkov O."/>
            <person name="Ovchinnikova G."/>
            <person name="Kyrpides N."/>
            <person name="Mavromatis K."/>
            <person name="Detter J.C."/>
            <person name="Han C."/>
            <person name="Land M."/>
            <person name="Hauser L."/>
            <person name="Markowitz V."/>
            <person name="Cheng J.-F."/>
            <person name="Hugenholtz P."/>
            <person name="Woyke T."/>
            <person name="Wu D."/>
            <person name="Tindall B."/>
            <person name="Brambilla E."/>
            <person name="Klenk H.-P."/>
            <person name="Eisen J.A."/>
        </authorList>
    </citation>
    <scope>NUCLEOTIDE SEQUENCE [LARGE SCALE GENOMIC DNA]</scope>
    <source>
        <strain evidence="1 2">DSM 19592</strain>
    </source>
</reference>
<dbReference type="HOGENOM" id="CLU_1667055_0_0_10"/>
<dbReference type="OrthoDB" id="705595at2"/>